<dbReference type="RefSeq" id="WP_379780194.1">
    <property type="nucleotide sequence ID" value="NZ_JBHSMU010000004.1"/>
</dbReference>
<evidence type="ECO:0000313" key="3">
    <source>
        <dbReference type="Proteomes" id="UP001596050"/>
    </source>
</evidence>
<accession>A0ABW0L2Q7</accession>
<sequence length="160" mass="16934">MASKPLASGRQPREVVAALLTHGGAVGLFRRSACVSGDAGCWHCITGFLPPGGDALVQALAEIDEEAGIASTQLQLRQRRVLALAGKDGSTWLVHAFHFESATDTVMLNWEHDACCWLAPGEFAGLVTVSWLAQVCAAVLPAAHARHVVNEMTTTTTETT</sequence>
<dbReference type="PROSITE" id="PS51462">
    <property type="entry name" value="NUDIX"/>
    <property type="match status" value="1"/>
</dbReference>
<dbReference type="SUPFAM" id="SSF55811">
    <property type="entry name" value="Nudix"/>
    <property type="match status" value="1"/>
</dbReference>
<comment type="caution">
    <text evidence="2">The sequence shown here is derived from an EMBL/GenBank/DDBJ whole genome shotgun (WGS) entry which is preliminary data.</text>
</comment>
<organism evidence="2 3">
    <name type="scientific">Massilia niabensis</name>
    <dbReference type="NCBI Taxonomy" id="544910"/>
    <lineage>
        <taxon>Bacteria</taxon>
        <taxon>Pseudomonadati</taxon>
        <taxon>Pseudomonadota</taxon>
        <taxon>Betaproteobacteria</taxon>
        <taxon>Burkholderiales</taxon>
        <taxon>Oxalobacteraceae</taxon>
        <taxon>Telluria group</taxon>
        <taxon>Massilia</taxon>
    </lineage>
</organism>
<dbReference type="InterPro" id="IPR015797">
    <property type="entry name" value="NUDIX_hydrolase-like_dom_sf"/>
</dbReference>
<dbReference type="EMBL" id="JBHSMU010000004">
    <property type="protein sequence ID" value="MFC5458896.1"/>
    <property type="molecule type" value="Genomic_DNA"/>
</dbReference>
<gene>
    <name evidence="2" type="ORF">ACFPN5_03615</name>
</gene>
<reference evidence="3" key="1">
    <citation type="journal article" date="2019" name="Int. J. Syst. Evol. Microbiol.">
        <title>The Global Catalogue of Microorganisms (GCM) 10K type strain sequencing project: providing services to taxonomists for standard genome sequencing and annotation.</title>
        <authorList>
            <consortium name="The Broad Institute Genomics Platform"/>
            <consortium name="The Broad Institute Genome Sequencing Center for Infectious Disease"/>
            <person name="Wu L."/>
            <person name="Ma J."/>
        </authorList>
    </citation>
    <scope>NUCLEOTIDE SEQUENCE [LARGE SCALE GENOMIC DNA]</scope>
    <source>
        <strain evidence="3">KACC 12649</strain>
    </source>
</reference>
<dbReference type="Pfam" id="PF00293">
    <property type="entry name" value="NUDIX"/>
    <property type="match status" value="1"/>
</dbReference>
<dbReference type="InterPro" id="IPR000086">
    <property type="entry name" value="NUDIX_hydrolase_dom"/>
</dbReference>
<feature type="domain" description="Nudix hydrolase" evidence="1">
    <location>
        <begin position="11"/>
        <end position="140"/>
    </location>
</feature>
<protein>
    <submittedName>
        <fullName evidence="2">NUDIX domain-containing protein</fullName>
    </submittedName>
</protein>
<name>A0ABW0L2Q7_9BURK</name>
<dbReference type="Gene3D" id="3.90.79.10">
    <property type="entry name" value="Nucleoside Triphosphate Pyrophosphohydrolase"/>
    <property type="match status" value="1"/>
</dbReference>
<keyword evidence="3" id="KW-1185">Reference proteome</keyword>
<proteinExistence type="predicted"/>
<evidence type="ECO:0000259" key="1">
    <source>
        <dbReference type="PROSITE" id="PS51462"/>
    </source>
</evidence>
<evidence type="ECO:0000313" key="2">
    <source>
        <dbReference type="EMBL" id="MFC5458896.1"/>
    </source>
</evidence>
<dbReference type="Proteomes" id="UP001596050">
    <property type="component" value="Unassembled WGS sequence"/>
</dbReference>